<keyword evidence="3" id="KW-1185">Reference proteome</keyword>
<dbReference type="EMBL" id="WHUW01000004">
    <property type="protein sequence ID" value="KAF8447870.1"/>
    <property type="molecule type" value="Genomic_DNA"/>
</dbReference>
<dbReference type="InterPro" id="IPR036282">
    <property type="entry name" value="Glutathione-S-Trfase_C_sf"/>
</dbReference>
<dbReference type="InterPro" id="IPR050931">
    <property type="entry name" value="Mito_Protein_Transport_Metaxin"/>
</dbReference>
<dbReference type="Proteomes" id="UP001194468">
    <property type="component" value="Unassembled WGS sequence"/>
</dbReference>
<name>A0AAD4C3Q7_BOLED</name>
<gene>
    <name evidence="2" type="ORF">L210DRAFT_3527368</name>
</gene>
<comment type="caution">
    <text evidence="2">The sequence shown here is derived from an EMBL/GenBank/DDBJ whole genome shotgun (WGS) entry which is preliminary data.</text>
</comment>
<feature type="domain" description="Metaxin glutathione S-transferase" evidence="1">
    <location>
        <begin position="199"/>
        <end position="255"/>
    </location>
</feature>
<dbReference type="AlphaFoldDB" id="A0AAD4C3Q7"/>
<reference evidence="2" key="2">
    <citation type="journal article" date="2020" name="Nat. Commun.">
        <title>Large-scale genome sequencing of mycorrhizal fungi provides insights into the early evolution of symbiotic traits.</title>
        <authorList>
            <person name="Miyauchi S."/>
            <person name="Kiss E."/>
            <person name="Kuo A."/>
            <person name="Drula E."/>
            <person name="Kohler A."/>
            <person name="Sanchez-Garcia M."/>
            <person name="Morin E."/>
            <person name="Andreopoulos B."/>
            <person name="Barry K.W."/>
            <person name="Bonito G."/>
            <person name="Buee M."/>
            <person name="Carver A."/>
            <person name="Chen C."/>
            <person name="Cichocki N."/>
            <person name="Clum A."/>
            <person name="Culley D."/>
            <person name="Crous P.W."/>
            <person name="Fauchery L."/>
            <person name="Girlanda M."/>
            <person name="Hayes R.D."/>
            <person name="Keri Z."/>
            <person name="LaButti K."/>
            <person name="Lipzen A."/>
            <person name="Lombard V."/>
            <person name="Magnuson J."/>
            <person name="Maillard F."/>
            <person name="Murat C."/>
            <person name="Nolan M."/>
            <person name="Ohm R.A."/>
            <person name="Pangilinan J."/>
            <person name="Pereira M.F."/>
            <person name="Perotto S."/>
            <person name="Peter M."/>
            <person name="Pfister S."/>
            <person name="Riley R."/>
            <person name="Sitrit Y."/>
            <person name="Stielow J.B."/>
            <person name="Szollosi G."/>
            <person name="Zifcakova L."/>
            <person name="Stursova M."/>
            <person name="Spatafora J.W."/>
            <person name="Tedersoo L."/>
            <person name="Vaario L.M."/>
            <person name="Yamada A."/>
            <person name="Yan M."/>
            <person name="Wang P."/>
            <person name="Xu J."/>
            <person name="Bruns T."/>
            <person name="Baldrian P."/>
            <person name="Vilgalys R."/>
            <person name="Dunand C."/>
            <person name="Henrissat B."/>
            <person name="Grigoriev I.V."/>
            <person name="Hibbett D."/>
            <person name="Nagy L.G."/>
            <person name="Martin F.M."/>
        </authorList>
    </citation>
    <scope>NUCLEOTIDE SEQUENCE</scope>
    <source>
        <strain evidence="2">BED1</strain>
    </source>
</reference>
<protein>
    <recommendedName>
        <fullName evidence="1">Metaxin glutathione S-transferase domain-containing protein</fullName>
    </recommendedName>
</protein>
<dbReference type="InterPro" id="IPR033468">
    <property type="entry name" value="Metaxin_GST"/>
</dbReference>
<dbReference type="PANTHER" id="PTHR12289:SF41">
    <property type="entry name" value="FAILED AXON CONNECTIONS-RELATED"/>
    <property type="match status" value="1"/>
</dbReference>
<dbReference type="GO" id="GO:0005737">
    <property type="term" value="C:cytoplasm"/>
    <property type="evidence" value="ECO:0007669"/>
    <property type="project" value="TreeGrafter"/>
</dbReference>
<organism evidence="2 3">
    <name type="scientific">Boletus edulis BED1</name>
    <dbReference type="NCBI Taxonomy" id="1328754"/>
    <lineage>
        <taxon>Eukaryota</taxon>
        <taxon>Fungi</taxon>
        <taxon>Dikarya</taxon>
        <taxon>Basidiomycota</taxon>
        <taxon>Agaricomycotina</taxon>
        <taxon>Agaricomycetes</taxon>
        <taxon>Agaricomycetidae</taxon>
        <taxon>Boletales</taxon>
        <taxon>Boletineae</taxon>
        <taxon>Boletaceae</taxon>
        <taxon>Boletoideae</taxon>
        <taxon>Boletus</taxon>
    </lineage>
</organism>
<evidence type="ECO:0000259" key="1">
    <source>
        <dbReference type="Pfam" id="PF17171"/>
    </source>
</evidence>
<dbReference type="Pfam" id="PF17171">
    <property type="entry name" value="GST_C_6"/>
    <property type="match status" value="1"/>
</dbReference>
<dbReference type="Gene3D" id="1.20.1050.10">
    <property type="match status" value="1"/>
</dbReference>
<reference evidence="2" key="1">
    <citation type="submission" date="2019-10" db="EMBL/GenBank/DDBJ databases">
        <authorList>
            <consortium name="DOE Joint Genome Institute"/>
            <person name="Kuo A."/>
            <person name="Miyauchi S."/>
            <person name="Kiss E."/>
            <person name="Drula E."/>
            <person name="Kohler A."/>
            <person name="Sanchez-Garcia M."/>
            <person name="Andreopoulos B."/>
            <person name="Barry K.W."/>
            <person name="Bonito G."/>
            <person name="Buee M."/>
            <person name="Carver A."/>
            <person name="Chen C."/>
            <person name="Cichocki N."/>
            <person name="Clum A."/>
            <person name="Culley D."/>
            <person name="Crous P.W."/>
            <person name="Fauchery L."/>
            <person name="Girlanda M."/>
            <person name="Hayes R."/>
            <person name="Keri Z."/>
            <person name="LaButti K."/>
            <person name="Lipzen A."/>
            <person name="Lombard V."/>
            <person name="Magnuson J."/>
            <person name="Maillard F."/>
            <person name="Morin E."/>
            <person name="Murat C."/>
            <person name="Nolan M."/>
            <person name="Ohm R."/>
            <person name="Pangilinan J."/>
            <person name="Pereira M."/>
            <person name="Perotto S."/>
            <person name="Peter M."/>
            <person name="Riley R."/>
            <person name="Sitrit Y."/>
            <person name="Stielow B."/>
            <person name="Szollosi G."/>
            <person name="Zifcakova L."/>
            <person name="Stursova M."/>
            <person name="Spatafora J.W."/>
            <person name="Tedersoo L."/>
            <person name="Vaario L.-M."/>
            <person name="Yamada A."/>
            <person name="Yan M."/>
            <person name="Wang P."/>
            <person name="Xu J."/>
            <person name="Bruns T."/>
            <person name="Baldrian P."/>
            <person name="Vilgalys R."/>
            <person name="Henrissat B."/>
            <person name="Grigoriev I.V."/>
            <person name="Hibbett D."/>
            <person name="Nagy L.G."/>
            <person name="Martin F.M."/>
        </authorList>
    </citation>
    <scope>NUCLEOTIDE SEQUENCE</scope>
    <source>
        <strain evidence="2">BED1</strain>
    </source>
</reference>
<dbReference type="SUPFAM" id="SSF47616">
    <property type="entry name" value="GST C-terminal domain-like"/>
    <property type="match status" value="1"/>
</dbReference>
<dbReference type="PANTHER" id="PTHR12289">
    <property type="entry name" value="METAXIN RELATED"/>
    <property type="match status" value="1"/>
</dbReference>
<proteinExistence type="predicted"/>
<evidence type="ECO:0000313" key="2">
    <source>
        <dbReference type="EMBL" id="KAF8447870.1"/>
    </source>
</evidence>
<sequence>MDLPALFSRFPIHTNSPVPVPTRFLVIQPTLWIAPPRDTDALLSTDVECLKWQAYLALRGITHIALRWDISPEGALDARLPNLHLPDSSPHLLPPRSIPAWADARLGHVPDPLDGYRDQTAKDESHAWIALLEGVVHAALTLSQPVPHPGILLRSDSRKTRALDTVLNPPPAPSTGFTSPLPPFGVNVDTSAVHSRYAEAVAALSDRLATDKWFLGSQQPTALDALVFAYLHTLLHSSDSTRIQIARRPNLVAWERSVRSQVQTAFCLPPTAS</sequence>
<evidence type="ECO:0000313" key="3">
    <source>
        <dbReference type="Proteomes" id="UP001194468"/>
    </source>
</evidence>
<accession>A0AAD4C3Q7</accession>